<comment type="subcellular location">
    <subcellularLocation>
        <location evidence="1 9">Cell membrane</location>
        <topology evidence="1">Multi-pass membrane protein</topology>
    </subcellularLocation>
    <subcellularLocation>
        <location evidence="9">Bacterial flagellum basal body</location>
    </subcellularLocation>
</comment>
<dbReference type="GO" id="GO:0009425">
    <property type="term" value="C:bacterial-type flagellum basal body"/>
    <property type="evidence" value="ECO:0007669"/>
    <property type="project" value="UniProtKB-SubCell"/>
</dbReference>
<dbReference type="InterPro" id="IPR006305">
    <property type="entry name" value="FliQ"/>
</dbReference>
<keyword evidence="6 9" id="KW-1133">Transmembrane helix</keyword>
<dbReference type="AlphaFoldDB" id="A0A2W5T4R2"/>
<dbReference type="PIRSF" id="PIRSF004669">
    <property type="entry name" value="FliQ"/>
    <property type="match status" value="1"/>
</dbReference>
<comment type="function">
    <text evidence="9">Role in flagellar biosynthesis.</text>
</comment>
<evidence type="ECO:0000256" key="1">
    <source>
        <dbReference type="ARBA" id="ARBA00004651"/>
    </source>
</evidence>
<gene>
    <name evidence="9 10" type="primary">fliQ</name>
    <name evidence="10" type="ORF">DI536_26280</name>
</gene>
<dbReference type="PANTHER" id="PTHR34040:SF2">
    <property type="entry name" value="FLAGELLAR BIOSYNTHETIC PROTEIN FLIQ"/>
    <property type="match status" value="1"/>
</dbReference>
<comment type="similarity">
    <text evidence="2 9">Belongs to the FliQ/MopD/SpaQ family.</text>
</comment>
<feature type="transmembrane region" description="Helical" evidence="9">
    <location>
        <begin position="53"/>
        <end position="72"/>
    </location>
</feature>
<dbReference type="PRINTS" id="PR00952">
    <property type="entry name" value="TYPE3IMQPROT"/>
</dbReference>
<evidence type="ECO:0000256" key="9">
    <source>
        <dbReference type="RuleBase" id="RU364090"/>
    </source>
</evidence>
<dbReference type="Proteomes" id="UP000249061">
    <property type="component" value="Unassembled WGS sequence"/>
</dbReference>
<dbReference type="InterPro" id="IPR006306">
    <property type="entry name" value="T3SS_HrpO"/>
</dbReference>
<keyword evidence="4 9" id="KW-1003">Cell membrane</keyword>
<evidence type="ECO:0000256" key="7">
    <source>
        <dbReference type="ARBA" id="ARBA00023136"/>
    </source>
</evidence>
<dbReference type="GO" id="GO:0005886">
    <property type="term" value="C:plasma membrane"/>
    <property type="evidence" value="ECO:0007669"/>
    <property type="project" value="UniProtKB-SubCell"/>
</dbReference>
<evidence type="ECO:0000256" key="6">
    <source>
        <dbReference type="ARBA" id="ARBA00022989"/>
    </source>
</evidence>
<organism evidence="10 11">
    <name type="scientific">Archangium gephyra</name>
    <dbReference type="NCBI Taxonomy" id="48"/>
    <lineage>
        <taxon>Bacteria</taxon>
        <taxon>Pseudomonadati</taxon>
        <taxon>Myxococcota</taxon>
        <taxon>Myxococcia</taxon>
        <taxon>Myxococcales</taxon>
        <taxon>Cystobacterineae</taxon>
        <taxon>Archangiaceae</taxon>
        <taxon>Archangium</taxon>
    </lineage>
</organism>
<dbReference type="GO" id="GO:0044780">
    <property type="term" value="P:bacterial-type flagellum assembly"/>
    <property type="evidence" value="ECO:0007669"/>
    <property type="project" value="InterPro"/>
</dbReference>
<dbReference type="PANTHER" id="PTHR34040">
    <property type="entry name" value="FLAGELLAR BIOSYNTHETIC PROTEIN FLIQ"/>
    <property type="match status" value="1"/>
</dbReference>
<keyword evidence="8 9" id="KW-0975">Bacterial flagellum</keyword>
<evidence type="ECO:0000313" key="10">
    <source>
        <dbReference type="EMBL" id="PZR07873.1"/>
    </source>
</evidence>
<dbReference type="NCBIfam" id="TIGR01403">
    <property type="entry name" value="fliQ_rel_III"/>
    <property type="match status" value="1"/>
</dbReference>
<comment type="caution">
    <text evidence="10">The sequence shown here is derived from an EMBL/GenBank/DDBJ whole genome shotgun (WGS) entry which is preliminary data.</text>
</comment>
<protein>
    <recommendedName>
        <fullName evidence="3 9">Flagellar biosynthetic protein FliQ</fullName>
    </recommendedName>
</protein>
<evidence type="ECO:0000256" key="5">
    <source>
        <dbReference type="ARBA" id="ARBA00022692"/>
    </source>
</evidence>
<reference evidence="10 11" key="1">
    <citation type="submission" date="2017-08" db="EMBL/GenBank/DDBJ databases">
        <title>Infants hospitalized years apart are colonized by the same room-sourced microbial strains.</title>
        <authorList>
            <person name="Brooks B."/>
            <person name="Olm M.R."/>
            <person name="Firek B.A."/>
            <person name="Baker R."/>
            <person name="Thomas B.C."/>
            <person name="Morowitz M.J."/>
            <person name="Banfield J.F."/>
        </authorList>
    </citation>
    <scope>NUCLEOTIDE SEQUENCE [LARGE SCALE GENOMIC DNA]</scope>
    <source>
        <strain evidence="10">S2_003_000_R2_14</strain>
    </source>
</reference>
<keyword evidence="5 9" id="KW-0812">Transmembrane</keyword>
<proteinExistence type="inferred from homology"/>
<evidence type="ECO:0000313" key="11">
    <source>
        <dbReference type="Proteomes" id="UP000249061"/>
    </source>
</evidence>
<feature type="transmembrane region" description="Helical" evidence="9">
    <location>
        <begin position="12"/>
        <end position="33"/>
    </location>
</feature>
<dbReference type="Pfam" id="PF01313">
    <property type="entry name" value="Bac_export_3"/>
    <property type="match status" value="1"/>
</dbReference>
<keyword evidence="10" id="KW-0966">Cell projection</keyword>
<name>A0A2W5T4R2_9BACT</name>
<evidence type="ECO:0000256" key="4">
    <source>
        <dbReference type="ARBA" id="ARBA00022475"/>
    </source>
</evidence>
<dbReference type="NCBIfam" id="TIGR01402">
    <property type="entry name" value="fliQ"/>
    <property type="match status" value="1"/>
</dbReference>
<evidence type="ECO:0000256" key="2">
    <source>
        <dbReference type="ARBA" id="ARBA00006156"/>
    </source>
</evidence>
<keyword evidence="10" id="KW-0969">Cilium</keyword>
<evidence type="ECO:0000256" key="3">
    <source>
        <dbReference type="ARBA" id="ARBA00021718"/>
    </source>
</evidence>
<accession>A0A2W5T4R2</accession>
<dbReference type="InterPro" id="IPR002191">
    <property type="entry name" value="Bac_export_3"/>
</dbReference>
<keyword evidence="10" id="KW-0282">Flagellum</keyword>
<dbReference type="EMBL" id="QFQP01000028">
    <property type="protein sequence ID" value="PZR07873.1"/>
    <property type="molecule type" value="Genomic_DNA"/>
</dbReference>
<evidence type="ECO:0000256" key="8">
    <source>
        <dbReference type="ARBA" id="ARBA00023143"/>
    </source>
</evidence>
<sequence>MHQLTYVIQQALVMVLVISGPPIVMALIIGFGISVFQAATQIQEQTLSFAPKLVVIFGILGLAGPWMGTTLLRFTFNIYDRFPALIGH</sequence>
<dbReference type="GO" id="GO:0009306">
    <property type="term" value="P:protein secretion"/>
    <property type="evidence" value="ECO:0007669"/>
    <property type="project" value="InterPro"/>
</dbReference>
<keyword evidence="7 9" id="KW-0472">Membrane</keyword>